<dbReference type="InterPro" id="IPR001579">
    <property type="entry name" value="Glyco_hydro_18_chit_AS"/>
</dbReference>
<dbReference type="PROSITE" id="PS51910">
    <property type="entry name" value="GH18_2"/>
    <property type="match status" value="1"/>
</dbReference>
<evidence type="ECO:0000313" key="11">
    <source>
        <dbReference type="Proteomes" id="UP000283523"/>
    </source>
</evidence>
<dbReference type="Gene3D" id="3.20.20.80">
    <property type="entry name" value="Glycosidases"/>
    <property type="match status" value="1"/>
</dbReference>
<comment type="caution">
    <text evidence="10">The sequence shown here is derived from an EMBL/GenBank/DDBJ whole genome shotgun (WGS) entry which is preliminary data.</text>
</comment>
<evidence type="ECO:0000256" key="1">
    <source>
        <dbReference type="ARBA" id="ARBA00000822"/>
    </source>
</evidence>
<feature type="signal peptide" evidence="8">
    <location>
        <begin position="1"/>
        <end position="20"/>
    </location>
</feature>
<keyword evidence="4" id="KW-0146">Chitin degradation</keyword>
<evidence type="ECO:0000256" key="2">
    <source>
        <dbReference type="ARBA" id="ARBA00012729"/>
    </source>
</evidence>
<comment type="catalytic activity">
    <reaction evidence="1">
        <text>Random endo-hydrolysis of N-acetyl-beta-D-glucosaminide (1-&gt;4)-beta-linkages in chitin and chitodextrins.</text>
        <dbReference type="EC" id="3.2.1.14"/>
    </reaction>
</comment>
<evidence type="ECO:0000256" key="7">
    <source>
        <dbReference type="RuleBase" id="RU004453"/>
    </source>
</evidence>
<comment type="similarity">
    <text evidence="7">Belongs to the glycosyl hydrolase 18 family.</text>
</comment>
<dbReference type="SMART" id="SM00636">
    <property type="entry name" value="Glyco_18"/>
    <property type="match status" value="1"/>
</dbReference>
<dbReference type="PROSITE" id="PS01095">
    <property type="entry name" value="GH18_1"/>
    <property type="match status" value="1"/>
</dbReference>
<dbReference type="SUPFAM" id="SSF54556">
    <property type="entry name" value="Chitinase insertion domain"/>
    <property type="match status" value="1"/>
</dbReference>
<keyword evidence="4" id="KW-0119">Carbohydrate metabolism</keyword>
<gene>
    <name evidence="10" type="ORF">DYU11_12435</name>
</gene>
<dbReference type="CDD" id="cd06548">
    <property type="entry name" value="GH18_chitinase"/>
    <property type="match status" value="1"/>
</dbReference>
<feature type="domain" description="GH18" evidence="9">
    <location>
        <begin position="29"/>
        <end position="373"/>
    </location>
</feature>
<dbReference type="PANTHER" id="PTHR11177">
    <property type="entry name" value="CHITINASE"/>
    <property type="match status" value="1"/>
</dbReference>
<name>A0A418MBN5_9BACT</name>
<dbReference type="PANTHER" id="PTHR11177:SF317">
    <property type="entry name" value="CHITINASE 12-RELATED"/>
    <property type="match status" value="1"/>
</dbReference>
<dbReference type="EC" id="3.2.1.14" evidence="2"/>
<proteinExistence type="inferred from homology"/>
<dbReference type="InterPro" id="IPR001223">
    <property type="entry name" value="Glyco_hydro18_cat"/>
</dbReference>
<dbReference type="GO" id="GO:0008061">
    <property type="term" value="F:chitin binding"/>
    <property type="evidence" value="ECO:0007669"/>
    <property type="project" value="InterPro"/>
</dbReference>
<dbReference type="GO" id="GO:0008843">
    <property type="term" value="F:endochitinase activity"/>
    <property type="evidence" value="ECO:0007669"/>
    <property type="project" value="UniProtKB-EC"/>
</dbReference>
<evidence type="ECO:0000256" key="5">
    <source>
        <dbReference type="ARBA" id="ARBA00023295"/>
    </source>
</evidence>
<evidence type="ECO:0000256" key="3">
    <source>
        <dbReference type="ARBA" id="ARBA00022801"/>
    </source>
</evidence>
<dbReference type="InterPro" id="IPR017853">
    <property type="entry name" value="GH"/>
</dbReference>
<evidence type="ECO:0000256" key="8">
    <source>
        <dbReference type="SAM" id="SignalP"/>
    </source>
</evidence>
<dbReference type="InterPro" id="IPR011583">
    <property type="entry name" value="Chitinase_II/V-like_cat"/>
</dbReference>
<keyword evidence="5 6" id="KW-0326">Glycosidase</keyword>
<feature type="chain" id="PRO_5019580045" description="chitinase" evidence="8">
    <location>
        <begin position="21"/>
        <end position="373"/>
    </location>
</feature>
<dbReference type="InterPro" id="IPR050314">
    <property type="entry name" value="Glycosyl_Hydrlase_18"/>
</dbReference>
<accession>A0A418MBN5</accession>
<dbReference type="EMBL" id="QXED01000003">
    <property type="protein sequence ID" value="RIV23774.1"/>
    <property type="molecule type" value="Genomic_DNA"/>
</dbReference>
<dbReference type="GO" id="GO:0006032">
    <property type="term" value="P:chitin catabolic process"/>
    <property type="evidence" value="ECO:0007669"/>
    <property type="project" value="UniProtKB-KW"/>
</dbReference>
<dbReference type="Proteomes" id="UP000283523">
    <property type="component" value="Unassembled WGS sequence"/>
</dbReference>
<reference evidence="10 11" key="1">
    <citation type="submission" date="2018-08" db="EMBL/GenBank/DDBJ databases">
        <title>Fibrisoma montanum sp. nov., isolated from Danxia mountain soil.</title>
        <authorList>
            <person name="Huang Y."/>
        </authorList>
    </citation>
    <scope>NUCLEOTIDE SEQUENCE [LARGE SCALE GENOMIC DNA]</scope>
    <source>
        <strain evidence="10 11">HYT19</strain>
    </source>
</reference>
<protein>
    <recommendedName>
        <fullName evidence="2">chitinase</fullName>
        <ecNumber evidence="2">3.2.1.14</ecNumber>
    </recommendedName>
</protein>
<dbReference type="Pfam" id="PF00704">
    <property type="entry name" value="Glyco_hydro_18"/>
    <property type="match status" value="1"/>
</dbReference>
<dbReference type="SUPFAM" id="SSF51445">
    <property type="entry name" value="(Trans)glycosidases"/>
    <property type="match status" value="1"/>
</dbReference>
<organism evidence="10 11">
    <name type="scientific">Fibrisoma montanum</name>
    <dbReference type="NCBI Taxonomy" id="2305895"/>
    <lineage>
        <taxon>Bacteria</taxon>
        <taxon>Pseudomonadati</taxon>
        <taxon>Bacteroidota</taxon>
        <taxon>Cytophagia</taxon>
        <taxon>Cytophagales</taxon>
        <taxon>Spirosomataceae</taxon>
        <taxon>Fibrisoma</taxon>
    </lineage>
</organism>
<evidence type="ECO:0000259" key="9">
    <source>
        <dbReference type="PROSITE" id="PS51910"/>
    </source>
</evidence>
<dbReference type="OrthoDB" id="9775889at2"/>
<keyword evidence="8" id="KW-0732">Signal</keyword>
<dbReference type="GO" id="GO:0005975">
    <property type="term" value="P:carbohydrate metabolic process"/>
    <property type="evidence" value="ECO:0007669"/>
    <property type="project" value="InterPro"/>
</dbReference>
<keyword evidence="11" id="KW-1185">Reference proteome</keyword>
<dbReference type="RefSeq" id="WP_119667990.1">
    <property type="nucleotide sequence ID" value="NZ_QXED01000003.1"/>
</dbReference>
<dbReference type="Gene3D" id="3.10.50.10">
    <property type="match status" value="1"/>
</dbReference>
<keyword evidence="3 6" id="KW-0378">Hydrolase</keyword>
<sequence>MTRLFYIGFALLTASLLQFGFTPAPPAKPVVLAYVGGFRGLVDTEKIAAEKLTHINYAFVDIKNNRAWLHNLRTDTTNFRRLNELKWRNPELKVLISIGGWAWSENFSDAVLSDTARTAFAASAVDIVRQHRLDGIDIDWEYPGMKGEDNVFRPEDREHFTLLLKALRQQLDGLKQQTGKEYLVTTALPGFPAIFTHTDMAQAQQYLNYINVMSYDHFTGGPLAGHHTNLFPSGKVENEQSGDRAVALYKQAGVPAEKLVLGIAFYGRAWQLEHNNPRKYPRTITKVERGGGYTFIKDSLLTNPAYKRYWDRKAKAPYLFNKDQKRFVSYDDEESVREKCRYVQENGLAGVMFWEYFSDPNAYLLNEINRQFR</sequence>
<keyword evidence="4" id="KW-0624">Polysaccharide degradation</keyword>
<evidence type="ECO:0000256" key="4">
    <source>
        <dbReference type="ARBA" id="ARBA00023024"/>
    </source>
</evidence>
<evidence type="ECO:0000256" key="6">
    <source>
        <dbReference type="RuleBase" id="RU000489"/>
    </source>
</evidence>
<dbReference type="InterPro" id="IPR029070">
    <property type="entry name" value="Chitinase_insertion_sf"/>
</dbReference>
<dbReference type="AlphaFoldDB" id="A0A418MBN5"/>
<evidence type="ECO:0000313" key="10">
    <source>
        <dbReference type="EMBL" id="RIV23774.1"/>
    </source>
</evidence>